<dbReference type="InterPro" id="IPR042257">
    <property type="entry name" value="DGOK_C"/>
</dbReference>
<dbReference type="EMBL" id="JAQBIE010000015">
    <property type="protein sequence ID" value="MDB6178329.1"/>
    <property type="molecule type" value="Genomic_DNA"/>
</dbReference>
<dbReference type="InterPro" id="IPR043129">
    <property type="entry name" value="ATPase_NBD"/>
</dbReference>
<organism evidence="1 2">
    <name type="scientific">Paracoccus onchidii</name>
    <dbReference type="NCBI Taxonomy" id="3017813"/>
    <lineage>
        <taxon>Bacteria</taxon>
        <taxon>Pseudomonadati</taxon>
        <taxon>Pseudomonadota</taxon>
        <taxon>Alphaproteobacteria</taxon>
        <taxon>Rhodobacterales</taxon>
        <taxon>Paracoccaceae</taxon>
        <taxon>Paracoccus</taxon>
    </lineage>
</organism>
<comment type="caution">
    <text evidence="1">The sequence shown here is derived from an EMBL/GenBank/DDBJ whole genome shotgun (WGS) entry which is preliminary data.</text>
</comment>
<name>A0ABT4ZG44_9RHOB</name>
<dbReference type="SUPFAM" id="SSF53067">
    <property type="entry name" value="Actin-like ATPase domain"/>
    <property type="match status" value="1"/>
</dbReference>
<dbReference type="InterPro" id="IPR042258">
    <property type="entry name" value="DGOK_N"/>
</dbReference>
<proteinExistence type="predicted"/>
<keyword evidence="2" id="KW-1185">Reference proteome</keyword>
<evidence type="ECO:0000313" key="1">
    <source>
        <dbReference type="EMBL" id="MDB6178329.1"/>
    </source>
</evidence>
<dbReference type="CDD" id="cd24012">
    <property type="entry name" value="ASKHA_NBD_KDGal-kinase"/>
    <property type="match status" value="1"/>
</dbReference>
<accession>A0ABT4ZG44</accession>
<dbReference type="Proteomes" id="UP001165641">
    <property type="component" value="Unassembled WGS sequence"/>
</dbReference>
<reference evidence="1" key="1">
    <citation type="submission" date="2022-12" db="EMBL/GenBank/DDBJ databases">
        <title>Paracoccus onchidii sp. nov., isolated from a marine invertebrate from the South China Sea.</title>
        <authorList>
            <person name="Xu S."/>
            <person name="Liu Z."/>
            <person name="Xu Y."/>
        </authorList>
    </citation>
    <scope>NUCLEOTIDE SEQUENCE</scope>
    <source>
        <strain evidence="1">Z330</strain>
    </source>
</reference>
<protein>
    <submittedName>
        <fullName evidence="1">2-dehydro-3-deoxygalactonokinase</fullName>
    </submittedName>
</protein>
<dbReference type="InterPro" id="IPR007729">
    <property type="entry name" value="DGOK"/>
</dbReference>
<gene>
    <name evidence="1" type="ORF">PAF17_12560</name>
</gene>
<sequence>MAETCDLSAVDWIAVDWGTSNLRLWLMDRDDRVLAQRSSDQGMSGLTRAEFEPVLLDLISDVATVADRIDVICCGMAGSRQGWAEAPYRTLPCSPVDFMAATRVSTRDSRLSVRILPGLRQDRPDDVMRGEETQIGGFLAHRPDFKGTICLPGTHCKWVHVSDGQVKGFTSFMTGELFALLSKSSVLRHSVDSDQVDHDSFLAAVSDALATPELLTSALFSLRAASLLRDVGPAESRSRLSGLLIGTELAATRRFWLDQPVAIIGASGLGRAYQSAMHSQGVEAEIVDVAEQTIRGLCAARTAWKEFTHES</sequence>
<dbReference type="Gene3D" id="3.30.420.300">
    <property type="entry name" value="2-keto-3-deoxy-galactonokinase, substrate binding domain"/>
    <property type="match status" value="1"/>
</dbReference>
<dbReference type="Pfam" id="PF05035">
    <property type="entry name" value="DGOK"/>
    <property type="match status" value="1"/>
</dbReference>
<dbReference type="Gene3D" id="3.30.420.310">
    <property type="entry name" value="2-keto-3-deoxy-galactonokinase, C-terminal domain"/>
    <property type="match status" value="1"/>
</dbReference>
<evidence type="ECO:0000313" key="2">
    <source>
        <dbReference type="Proteomes" id="UP001165641"/>
    </source>
</evidence>